<feature type="modified residue" description="N6-(pyridoxal phosphate)lysine" evidence="4">
    <location>
        <position position="185"/>
    </location>
</feature>
<sequence length="372" mass="39662">MKVTKYHHRAQFADLDALTARIRDALAAGDYILGPAVERFEERFAAHTGVAHAVGLNSGTDALVLALRALDVGPGDEVITVANTFHASVLAITAVGARPVLVDCTPGDHLMDLDQVDAAVTPRTRAVLAVHLFGQALDMDRLGAIADRHGLAVVEDCAQAVGARWAGRRVGGFGRVGCFSFHPSKNLAAAGDGGAITTDDPEIARRVKVLRGLGQRAQNDHVVRGCNSKLDVIQALVLDDKLDRLDGWNARRAEVAGHYARALAGTGVAATPPAGQRHVFHLYQVAVDRRDEVFEEMTARGVEVVVRYPVPVHRQPAFADLGLTGSFPNAEAQARGTLCLPVRPDLTGPEIDYVLDVLLAATGHRPRRLVAG</sequence>
<keyword evidence="7" id="KW-1185">Reference proteome</keyword>
<organism evidence="6 7">
    <name type="scientific">Saccharothrix espanaensis (strain ATCC 51144 / DSM 44229 / JCM 9112 / NBRC 15066 / NRRL 15764)</name>
    <dbReference type="NCBI Taxonomy" id="1179773"/>
    <lineage>
        <taxon>Bacteria</taxon>
        <taxon>Bacillati</taxon>
        <taxon>Actinomycetota</taxon>
        <taxon>Actinomycetes</taxon>
        <taxon>Pseudonocardiales</taxon>
        <taxon>Pseudonocardiaceae</taxon>
        <taxon>Saccharothrix</taxon>
    </lineage>
</organism>
<dbReference type="SUPFAM" id="SSF53383">
    <property type="entry name" value="PLP-dependent transferases"/>
    <property type="match status" value="1"/>
</dbReference>
<evidence type="ECO:0000256" key="1">
    <source>
        <dbReference type="ARBA" id="ARBA00022898"/>
    </source>
</evidence>
<dbReference type="Proteomes" id="UP000006281">
    <property type="component" value="Chromosome"/>
</dbReference>
<dbReference type="STRING" id="1179773.BN6_52610"/>
<gene>
    <name evidence="6" type="ordered locus">BN6_52610</name>
</gene>
<dbReference type="InterPro" id="IPR015422">
    <property type="entry name" value="PyrdxlP-dep_Trfase_small"/>
</dbReference>
<keyword evidence="1 4" id="KW-0663">Pyridoxal phosphate</keyword>
<dbReference type="GO" id="GO:0008483">
    <property type="term" value="F:transaminase activity"/>
    <property type="evidence" value="ECO:0007669"/>
    <property type="project" value="TreeGrafter"/>
</dbReference>
<protein>
    <submittedName>
        <fullName evidence="6">Pleiotropic regulatory protein</fullName>
    </submittedName>
</protein>
<dbReference type="PIRSF" id="PIRSF000390">
    <property type="entry name" value="PLP_StrS"/>
    <property type="match status" value="1"/>
</dbReference>
<dbReference type="InterPro" id="IPR000653">
    <property type="entry name" value="DegT/StrS_aminotransferase"/>
</dbReference>
<proteinExistence type="inferred from homology"/>
<dbReference type="Gene3D" id="3.90.1150.10">
    <property type="entry name" value="Aspartate Aminotransferase, domain 1"/>
    <property type="match status" value="1"/>
</dbReference>
<reference evidence="6 7" key="1">
    <citation type="journal article" date="2012" name="BMC Genomics">
        <title>Complete genome sequence of Saccharothrix espanaensis DSM 44229T and comparison to the other completely sequenced Pseudonocardiaceae.</title>
        <authorList>
            <person name="Strobel T."/>
            <person name="Al-Dilaimi A."/>
            <person name="Blom J."/>
            <person name="Gessner A."/>
            <person name="Kalinowski J."/>
            <person name="Luzhetska M."/>
            <person name="Puhler A."/>
            <person name="Szczepanowski R."/>
            <person name="Bechthold A."/>
            <person name="Ruckert C."/>
        </authorList>
    </citation>
    <scope>NUCLEOTIDE SEQUENCE [LARGE SCALE GENOMIC DNA]</scope>
    <source>
        <strain evidence="7">ATCC 51144 / DSM 44229 / JCM 9112 / NBRC 15066 / NRRL 15764</strain>
    </source>
</reference>
<dbReference type="Gene3D" id="3.40.640.10">
    <property type="entry name" value="Type I PLP-dependent aspartate aminotransferase-like (Major domain)"/>
    <property type="match status" value="1"/>
</dbReference>
<evidence type="ECO:0000313" key="7">
    <source>
        <dbReference type="Proteomes" id="UP000006281"/>
    </source>
</evidence>
<dbReference type="EMBL" id="HE804045">
    <property type="protein sequence ID" value="CCH32525.1"/>
    <property type="molecule type" value="Genomic_DNA"/>
</dbReference>
<name>K0JXC3_SACES</name>
<dbReference type="eggNOG" id="COG0399">
    <property type="taxonomic scope" value="Bacteria"/>
</dbReference>
<dbReference type="Pfam" id="PF01041">
    <property type="entry name" value="DegT_DnrJ_EryC1"/>
    <property type="match status" value="1"/>
</dbReference>
<dbReference type="PATRIC" id="fig|1179773.3.peg.5293"/>
<dbReference type="CDD" id="cd00616">
    <property type="entry name" value="AHBA_syn"/>
    <property type="match status" value="1"/>
</dbReference>
<dbReference type="InterPro" id="IPR015424">
    <property type="entry name" value="PyrdxlP-dep_Trfase"/>
</dbReference>
<evidence type="ECO:0000313" key="6">
    <source>
        <dbReference type="EMBL" id="CCH32525.1"/>
    </source>
</evidence>
<dbReference type="PANTHER" id="PTHR30244:SF36">
    <property type="entry name" value="3-OXO-GLUCOSE-6-PHOSPHATE:GLUTAMATE AMINOTRANSFERASE"/>
    <property type="match status" value="1"/>
</dbReference>
<comment type="similarity">
    <text evidence="2 5">Belongs to the DegT/DnrJ/EryC1 family.</text>
</comment>
<dbReference type="AlphaFoldDB" id="K0JXC3"/>
<dbReference type="HOGENOM" id="CLU_033332_6_0_11"/>
<dbReference type="InterPro" id="IPR015421">
    <property type="entry name" value="PyrdxlP-dep_Trfase_major"/>
</dbReference>
<dbReference type="BioCyc" id="SESP1179773:BN6_RS25430-MONOMER"/>
<dbReference type="RefSeq" id="WP_015102637.1">
    <property type="nucleotide sequence ID" value="NC_019673.1"/>
</dbReference>
<dbReference type="KEGG" id="sesp:BN6_52610"/>
<dbReference type="GO" id="GO:0000271">
    <property type="term" value="P:polysaccharide biosynthetic process"/>
    <property type="evidence" value="ECO:0007669"/>
    <property type="project" value="TreeGrafter"/>
</dbReference>
<dbReference type="GO" id="GO:0030170">
    <property type="term" value="F:pyridoxal phosphate binding"/>
    <property type="evidence" value="ECO:0007669"/>
    <property type="project" value="TreeGrafter"/>
</dbReference>
<evidence type="ECO:0000256" key="2">
    <source>
        <dbReference type="ARBA" id="ARBA00037999"/>
    </source>
</evidence>
<evidence type="ECO:0000256" key="4">
    <source>
        <dbReference type="PIRSR" id="PIRSR000390-2"/>
    </source>
</evidence>
<dbReference type="PANTHER" id="PTHR30244">
    <property type="entry name" value="TRANSAMINASE"/>
    <property type="match status" value="1"/>
</dbReference>
<accession>K0JXC3</accession>
<feature type="active site" description="Proton acceptor" evidence="3">
    <location>
        <position position="185"/>
    </location>
</feature>
<evidence type="ECO:0000256" key="5">
    <source>
        <dbReference type="RuleBase" id="RU004508"/>
    </source>
</evidence>
<dbReference type="OrthoDB" id="5342089at2"/>
<evidence type="ECO:0000256" key="3">
    <source>
        <dbReference type="PIRSR" id="PIRSR000390-1"/>
    </source>
</evidence>